<dbReference type="AlphaFoldDB" id="A0A8X6G3Q9"/>
<evidence type="ECO:0000313" key="2">
    <source>
        <dbReference type="EMBL" id="GFQ94887.1"/>
    </source>
</evidence>
<evidence type="ECO:0000313" key="3">
    <source>
        <dbReference type="Proteomes" id="UP000887116"/>
    </source>
</evidence>
<reference evidence="2" key="1">
    <citation type="submission" date="2020-07" db="EMBL/GenBank/DDBJ databases">
        <title>Multicomponent nature underlies the extraordinary mechanical properties of spider dragline silk.</title>
        <authorList>
            <person name="Kono N."/>
            <person name="Nakamura H."/>
            <person name="Mori M."/>
            <person name="Yoshida Y."/>
            <person name="Ohtoshi R."/>
            <person name="Malay A.D."/>
            <person name="Moran D.A.P."/>
            <person name="Tomita M."/>
            <person name="Numata K."/>
            <person name="Arakawa K."/>
        </authorList>
    </citation>
    <scope>NUCLEOTIDE SEQUENCE</scope>
</reference>
<keyword evidence="1" id="KW-0812">Transmembrane</keyword>
<proteinExistence type="predicted"/>
<feature type="transmembrane region" description="Helical" evidence="1">
    <location>
        <begin position="47"/>
        <end position="65"/>
    </location>
</feature>
<name>A0A8X6G3Q9_TRICU</name>
<gene>
    <name evidence="2" type="ORF">TNCT_160671</name>
</gene>
<keyword evidence="1" id="KW-0472">Membrane</keyword>
<organism evidence="2 3">
    <name type="scientific">Trichonephila clavata</name>
    <name type="common">Joro spider</name>
    <name type="synonym">Nephila clavata</name>
    <dbReference type="NCBI Taxonomy" id="2740835"/>
    <lineage>
        <taxon>Eukaryota</taxon>
        <taxon>Metazoa</taxon>
        <taxon>Ecdysozoa</taxon>
        <taxon>Arthropoda</taxon>
        <taxon>Chelicerata</taxon>
        <taxon>Arachnida</taxon>
        <taxon>Araneae</taxon>
        <taxon>Araneomorphae</taxon>
        <taxon>Entelegynae</taxon>
        <taxon>Araneoidea</taxon>
        <taxon>Nephilidae</taxon>
        <taxon>Trichonephila</taxon>
    </lineage>
</organism>
<sequence length="134" mass="14806">MPHVWSLFGWSLKIKSMISGILLVSHGWSVLSSDFIISAGYTYLDALFVGLYHLEVILYIWWLTVPLTQMMVDLSCVSSAQCEKMNCVESIKDFGPTTTHAIQTGLSHRAKNMQAPAACSSLVIHVVLQTCAKS</sequence>
<evidence type="ECO:0000256" key="1">
    <source>
        <dbReference type="SAM" id="Phobius"/>
    </source>
</evidence>
<accession>A0A8X6G3Q9</accession>
<keyword evidence="3" id="KW-1185">Reference proteome</keyword>
<keyword evidence="1" id="KW-1133">Transmembrane helix</keyword>
<dbReference type="Proteomes" id="UP000887116">
    <property type="component" value="Unassembled WGS sequence"/>
</dbReference>
<dbReference type="EMBL" id="BMAO01004469">
    <property type="protein sequence ID" value="GFQ94887.1"/>
    <property type="molecule type" value="Genomic_DNA"/>
</dbReference>
<comment type="caution">
    <text evidence="2">The sequence shown here is derived from an EMBL/GenBank/DDBJ whole genome shotgun (WGS) entry which is preliminary data.</text>
</comment>
<protein>
    <submittedName>
        <fullName evidence="2">Uncharacterized protein</fullName>
    </submittedName>
</protein>